<dbReference type="RefSeq" id="WP_196147929.1">
    <property type="nucleotide sequence ID" value="NZ_JADMLG010000002.1"/>
</dbReference>
<feature type="domain" description="DUF222" evidence="1">
    <location>
        <begin position="32"/>
        <end position="309"/>
    </location>
</feature>
<dbReference type="AlphaFoldDB" id="A0A931N127"/>
<evidence type="ECO:0000313" key="2">
    <source>
        <dbReference type="EMBL" id="MBH0775564.1"/>
    </source>
</evidence>
<dbReference type="Pfam" id="PF02720">
    <property type="entry name" value="DUF222"/>
    <property type="match status" value="1"/>
</dbReference>
<evidence type="ECO:0000313" key="3">
    <source>
        <dbReference type="Proteomes" id="UP000655751"/>
    </source>
</evidence>
<name>A0A931N127_9NOCA</name>
<proteinExistence type="predicted"/>
<organism evidence="2 3">
    <name type="scientific">Nocardia bovistercoris</name>
    <dbReference type="NCBI Taxonomy" id="2785916"/>
    <lineage>
        <taxon>Bacteria</taxon>
        <taxon>Bacillati</taxon>
        <taxon>Actinomycetota</taxon>
        <taxon>Actinomycetes</taxon>
        <taxon>Mycobacteriales</taxon>
        <taxon>Nocardiaceae</taxon>
        <taxon>Nocardia</taxon>
    </lineage>
</organism>
<dbReference type="Proteomes" id="UP000655751">
    <property type="component" value="Unassembled WGS sequence"/>
</dbReference>
<accession>A0A931N127</accession>
<evidence type="ECO:0000259" key="1">
    <source>
        <dbReference type="Pfam" id="PF02720"/>
    </source>
</evidence>
<comment type="caution">
    <text evidence="2">The sequence shown here is derived from an EMBL/GenBank/DDBJ whole genome shotgun (WGS) entry which is preliminary data.</text>
</comment>
<protein>
    <submittedName>
        <fullName evidence="2">DUF222 domain-containing protein</fullName>
    </submittedName>
</protein>
<sequence>MFEDNRISSMDFGAMSDAGLIDALRTAQGAVAVAQAAEVFAVRELYRRRRAESVEPGPDGVRAGEFAAAEVAVALRVEEGTAGALIDIGLALEESLPRVRAAFAAGRVDLAKVRVIVDCTRGLAEELVGVLEPRLLEAAGRIDPGRLRQTARRWVARVDPGGAQRRRERRQSERDVRIRAVQDGMALFDGLLPAPGAQTVAMRLREMSLQVCPRDPRTMAQRRADALVALADGSGRLRCRCERGVRCPVSRVPIEAPRRALIQVGISAEALFGLREAPGFLAGYGPIDAALARLLAEHARFQAIPEDGPEEEAAARHSTRAVDGFCRFPGCVMPAAESGSAHGAGGSVSLCSRHGRLKALADKGRTGWRVFRAGRDRLRWTTPTGETHTTVREGARYLFPHTDIEAPVVPPALTGRIEAATVETMASKDRPTAEDLGYPLAGHVPVRRQLSRLAPEDDIPDRDR</sequence>
<gene>
    <name evidence="2" type="ORF">IT779_04575</name>
</gene>
<keyword evidence="3" id="KW-1185">Reference proteome</keyword>
<dbReference type="EMBL" id="JADMLG010000002">
    <property type="protein sequence ID" value="MBH0775564.1"/>
    <property type="molecule type" value="Genomic_DNA"/>
</dbReference>
<dbReference type="InterPro" id="IPR003870">
    <property type="entry name" value="DUF222"/>
</dbReference>
<reference evidence="2" key="1">
    <citation type="submission" date="2020-11" db="EMBL/GenBank/DDBJ databases">
        <title>Nocardia NEAU-351.nov., a novel actinomycete isolated from the cow dung.</title>
        <authorList>
            <person name="Zhang X."/>
        </authorList>
    </citation>
    <scope>NUCLEOTIDE SEQUENCE</scope>
    <source>
        <strain evidence="2">NEAU-351</strain>
    </source>
</reference>